<name>A0ABQ0U285_9GAMM</name>
<dbReference type="InterPro" id="IPR051206">
    <property type="entry name" value="NAMLAA_amidase_2"/>
</dbReference>
<dbReference type="SUPFAM" id="SSF47090">
    <property type="entry name" value="PGBD-like"/>
    <property type="match status" value="1"/>
</dbReference>
<keyword evidence="5" id="KW-0961">Cell wall biogenesis/degradation</keyword>
<dbReference type="InterPro" id="IPR036366">
    <property type="entry name" value="PGBDSf"/>
</dbReference>
<reference evidence="7 8" key="1">
    <citation type="submission" date="2019-07" db="EMBL/GenBank/DDBJ databases">
        <title>Whole genome shotgun sequence of Halomonas halophila NBRC 102604.</title>
        <authorList>
            <person name="Hosoyama A."/>
            <person name="Uohara A."/>
            <person name="Ohji S."/>
            <person name="Ichikawa N."/>
        </authorList>
    </citation>
    <scope>NUCLEOTIDE SEQUENCE [LARGE SCALE GENOMIC DNA]</scope>
    <source>
        <strain evidence="7 8">NBRC 102604</strain>
    </source>
</reference>
<dbReference type="EC" id="3.5.1.28" evidence="3"/>
<dbReference type="SUPFAM" id="SSF55846">
    <property type="entry name" value="N-acetylmuramoyl-L-alanine amidase-like"/>
    <property type="match status" value="1"/>
</dbReference>
<evidence type="ECO:0000313" key="7">
    <source>
        <dbReference type="EMBL" id="GEK72385.1"/>
    </source>
</evidence>
<dbReference type="EMBL" id="BJUS01000006">
    <property type="protein sequence ID" value="GEK72385.1"/>
    <property type="molecule type" value="Genomic_DNA"/>
</dbReference>
<comment type="catalytic activity">
    <reaction evidence="1">
        <text>Hydrolyzes the link between N-acetylmuramoyl residues and L-amino acid residues in certain cell-wall glycopeptides.</text>
        <dbReference type="EC" id="3.5.1.28"/>
    </reaction>
</comment>
<evidence type="ECO:0000256" key="1">
    <source>
        <dbReference type="ARBA" id="ARBA00001561"/>
    </source>
</evidence>
<keyword evidence="8" id="KW-1185">Reference proteome</keyword>
<keyword evidence="4 7" id="KW-0378">Hydrolase</keyword>
<protein>
    <recommendedName>
        <fullName evidence="3">N-acetylmuramoyl-L-alanine amidase</fullName>
        <ecNumber evidence="3">3.5.1.28</ecNumber>
    </recommendedName>
</protein>
<accession>A0ABQ0U285</accession>
<evidence type="ECO:0000256" key="5">
    <source>
        <dbReference type="ARBA" id="ARBA00023316"/>
    </source>
</evidence>
<dbReference type="Pfam" id="PF01471">
    <property type="entry name" value="PG_binding_1"/>
    <property type="match status" value="1"/>
</dbReference>
<feature type="domain" description="N-acetylmuramoyl-L-alanine amidase" evidence="6">
    <location>
        <begin position="34"/>
        <end position="183"/>
    </location>
</feature>
<organism evidence="7 8">
    <name type="scientific">Halomonas halophila</name>
    <dbReference type="NCBI Taxonomy" id="29573"/>
    <lineage>
        <taxon>Bacteria</taxon>
        <taxon>Pseudomonadati</taxon>
        <taxon>Pseudomonadota</taxon>
        <taxon>Gammaproteobacteria</taxon>
        <taxon>Oceanospirillales</taxon>
        <taxon>Halomonadaceae</taxon>
        <taxon>Halomonas</taxon>
    </lineage>
</organism>
<dbReference type="CDD" id="cd06583">
    <property type="entry name" value="PGRP"/>
    <property type="match status" value="1"/>
</dbReference>
<dbReference type="PANTHER" id="PTHR30417:SF1">
    <property type="entry name" value="N-ACETYLMURAMOYL-L-ALANINE AMIDASE AMID"/>
    <property type="match status" value="1"/>
</dbReference>
<dbReference type="PANTHER" id="PTHR30417">
    <property type="entry name" value="N-ACETYLMURAMOYL-L-ALANINE AMIDASE AMID"/>
    <property type="match status" value="1"/>
</dbReference>
<evidence type="ECO:0000259" key="6">
    <source>
        <dbReference type="SMART" id="SM00644"/>
    </source>
</evidence>
<dbReference type="InterPro" id="IPR036365">
    <property type="entry name" value="PGBD-like_sf"/>
</dbReference>
<dbReference type="Pfam" id="PF01510">
    <property type="entry name" value="Amidase_2"/>
    <property type="match status" value="1"/>
</dbReference>
<evidence type="ECO:0000256" key="4">
    <source>
        <dbReference type="ARBA" id="ARBA00022801"/>
    </source>
</evidence>
<evidence type="ECO:0000256" key="2">
    <source>
        <dbReference type="ARBA" id="ARBA00007553"/>
    </source>
</evidence>
<dbReference type="InterPro" id="IPR002477">
    <property type="entry name" value="Peptidoglycan-bd-like"/>
</dbReference>
<dbReference type="InterPro" id="IPR002502">
    <property type="entry name" value="Amidase_domain"/>
</dbReference>
<dbReference type="InterPro" id="IPR036505">
    <property type="entry name" value="Amidase/PGRP_sf"/>
</dbReference>
<evidence type="ECO:0000256" key="3">
    <source>
        <dbReference type="ARBA" id="ARBA00011901"/>
    </source>
</evidence>
<dbReference type="GO" id="GO:0016787">
    <property type="term" value="F:hydrolase activity"/>
    <property type="evidence" value="ECO:0007669"/>
    <property type="project" value="UniProtKB-KW"/>
</dbReference>
<comment type="similarity">
    <text evidence="2">Belongs to the N-acetylmuramoyl-L-alanine amidase 2 family.</text>
</comment>
<dbReference type="SMART" id="SM00644">
    <property type="entry name" value="Ami_2"/>
    <property type="match status" value="1"/>
</dbReference>
<dbReference type="PROSITE" id="PS51257">
    <property type="entry name" value="PROKAR_LIPOPROTEIN"/>
    <property type="match status" value="1"/>
</dbReference>
<gene>
    <name evidence="7" type="ORF">HHA04nite_09290</name>
</gene>
<comment type="caution">
    <text evidence="7">The sequence shown here is derived from an EMBL/GenBank/DDBJ whole genome shotgun (WGS) entry which is preliminary data.</text>
</comment>
<dbReference type="Gene3D" id="1.10.101.10">
    <property type="entry name" value="PGBD-like superfamily/PGBD"/>
    <property type="match status" value="1"/>
</dbReference>
<evidence type="ECO:0000313" key="8">
    <source>
        <dbReference type="Proteomes" id="UP000321121"/>
    </source>
</evidence>
<dbReference type="RefSeq" id="WP_186810052.1">
    <property type="nucleotide sequence ID" value="NZ_BJUS01000006.1"/>
</dbReference>
<proteinExistence type="inferred from homology"/>
<dbReference type="Gene3D" id="3.40.80.10">
    <property type="entry name" value="Peptidoglycan recognition protein-like"/>
    <property type="match status" value="1"/>
</dbReference>
<dbReference type="Proteomes" id="UP000321121">
    <property type="component" value="Unassembled WGS sequence"/>
</dbReference>
<sequence>MRFGKLPYLVLALLLGGCAGGERLVEPTGVAIDDSHSSRAHSSRVRFLVLHYTDEDEATSLEILTGPRVSAHYLVARHPDRELGAPRVYRLVDESRRAWHAGASAWAGRTHLNDSSLGIELVNAGPDRPSIETASKVSWAPFPDDQITALIVLLKDLIARHDIAPTDLLGHAEIAPTRKIDPGPAFPWRRLYAAGIGTWPLEADLARYRRLFAAGPPPLATLQRALAAWGYAVTPSGKLDGATRGALRAFQMRYRPADHRGRPDADTAARLWALLARYRPEALSDPKLASPIPSPGETPEPRG</sequence>